<keyword evidence="3" id="KW-1185">Reference proteome</keyword>
<comment type="caution">
    <text evidence="2">The sequence shown here is derived from an EMBL/GenBank/DDBJ whole genome shotgun (WGS) entry which is preliminary data.</text>
</comment>
<dbReference type="STRING" id="1048983.EL17_18925"/>
<accession>A0A074KX84</accession>
<feature type="signal peptide" evidence="1">
    <location>
        <begin position="1"/>
        <end position="20"/>
    </location>
</feature>
<proteinExistence type="predicted"/>
<gene>
    <name evidence="2" type="ORF">EL17_18925</name>
</gene>
<name>A0A074KX84_9BACT</name>
<dbReference type="AlphaFoldDB" id="A0A074KX84"/>
<dbReference type="eggNOG" id="COG3078">
    <property type="taxonomic scope" value="Bacteria"/>
</dbReference>
<protein>
    <recommendedName>
        <fullName evidence="4">Porin</fullName>
    </recommendedName>
</protein>
<feature type="chain" id="PRO_5001697654" description="Porin" evidence="1">
    <location>
        <begin position="21"/>
        <end position="410"/>
    </location>
</feature>
<evidence type="ECO:0000256" key="1">
    <source>
        <dbReference type="SAM" id="SignalP"/>
    </source>
</evidence>
<sequence>MQTSIKILAATCLSMLPLWAAAFQNSEIKVDDAIGQDSVLQKKEIQKDAKANVKFQPFRLEEKDTTAVTFQFSFVPFVGTNGIYSGNTVNDVSINLLGGYSAGTRAFEMAGLFNINRGNMTGVQWAGLFNQVGGQVDGVQMAGLFNSNLQDVRGVQLAGLTNFTTGSVDGIQLAGLVNFTPKKVKGVQLAGLLNFTAQDLHGTQVSGLANFVAKDVKGSQISPFNYASKVQGFQLGLFNYADSMSGVPVGLISFVRTGYHTVELSYNEVLPLNVALRTGKREFYNILFAGMRPEINEEVTWAFGYGIGTSPRLGSRLFLNIEASSEQLNRGNVEALNLVNRLFVGVDFQLAHKMALFAGPTFNFRVFDHSFTDHPGLFTMIQPQIHREKTHVDDLSSQLWWGFRAGIRFL</sequence>
<dbReference type="OrthoDB" id="5505971at2"/>
<keyword evidence="1" id="KW-0732">Signal</keyword>
<evidence type="ECO:0008006" key="4">
    <source>
        <dbReference type="Google" id="ProtNLM"/>
    </source>
</evidence>
<reference evidence="2 3" key="1">
    <citation type="submission" date="2014-04" db="EMBL/GenBank/DDBJ databases">
        <title>Characterization and application of a salt tolerant electro-active bacterium.</title>
        <authorList>
            <person name="Yang L."/>
            <person name="Wei S."/>
            <person name="Tay Q.X.M."/>
        </authorList>
    </citation>
    <scope>NUCLEOTIDE SEQUENCE [LARGE SCALE GENOMIC DNA]</scope>
    <source>
        <strain evidence="2 3">LY1</strain>
    </source>
</reference>
<dbReference type="RefSeq" id="WP_035078046.1">
    <property type="nucleotide sequence ID" value="NZ_JMIH01000027.1"/>
</dbReference>
<evidence type="ECO:0000313" key="2">
    <source>
        <dbReference type="EMBL" id="KEO72218.1"/>
    </source>
</evidence>
<evidence type="ECO:0000313" key="3">
    <source>
        <dbReference type="Proteomes" id="UP000027821"/>
    </source>
</evidence>
<dbReference type="EMBL" id="JMIH01000027">
    <property type="protein sequence ID" value="KEO72218.1"/>
    <property type="molecule type" value="Genomic_DNA"/>
</dbReference>
<dbReference type="Proteomes" id="UP000027821">
    <property type="component" value="Unassembled WGS sequence"/>
</dbReference>
<organism evidence="2 3">
    <name type="scientific">Anditalea andensis</name>
    <dbReference type="NCBI Taxonomy" id="1048983"/>
    <lineage>
        <taxon>Bacteria</taxon>
        <taxon>Pseudomonadati</taxon>
        <taxon>Bacteroidota</taxon>
        <taxon>Cytophagia</taxon>
        <taxon>Cytophagales</taxon>
        <taxon>Cytophagaceae</taxon>
        <taxon>Anditalea</taxon>
    </lineage>
</organism>